<reference evidence="3 4" key="1">
    <citation type="journal article" date="2014" name="Int. J. Syst. Evol. Microbiol.">
        <title>Complete genome sequence of Corynebacterium casei LMG S-19264T (=DSM 44701T), isolated from a smear-ripened cheese.</title>
        <authorList>
            <consortium name="US DOE Joint Genome Institute (JGI-PGF)"/>
            <person name="Walter F."/>
            <person name="Albersmeier A."/>
            <person name="Kalinowski J."/>
            <person name="Ruckert C."/>
        </authorList>
    </citation>
    <scope>NUCLEOTIDE SEQUENCE [LARGE SCALE GENOMIC DNA]</scope>
    <source>
        <strain evidence="3 4">NBRC 112785</strain>
    </source>
</reference>
<dbReference type="Gene3D" id="1.10.530.10">
    <property type="match status" value="1"/>
</dbReference>
<dbReference type="EMBL" id="BSPO01000002">
    <property type="protein sequence ID" value="GLS82889.1"/>
    <property type="molecule type" value="Genomic_DNA"/>
</dbReference>
<organism evidence="3 4">
    <name type="scientific">Paraferrimonas haliotis</name>
    <dbReference type="NCBI Taxonomy" id="2013866"/>
    <lineage>
        <taxon>Bacteria</taxon>
        <taxon>Pseudomonadati</taxon>
        <taxon>Pseudomonadota</taxon>
        <taxon>Gammaproteobacteria</taxon>
        <taxon>Alteromonadales</taxon>
        <taxon>Ferrimonadaceae</taxon>
        <taxon>Paraferrimonas</taxon>
    </lineage>
</organism>
<evidence type="ECO:0000259" key="2">
    <source>
        <dbReference type="Pfam" id="PF01832"/>
    </source>
</evidence>
<feature type="domain" description="Mannosyl-glycoprotein endo-beta-N-acetylglucosamidase-like" evidence="2">
    <location>
        <begin position="144"/>
        <end position="275"/>
    </location>
</feature>
<evidence type="ECO:0000313" key="3">
    <source>
        <dbReference type="EMBL" id="GLS82889.1"/>
    </source>
</evidence>
<keyword evidence="4" id="KW-1185">Reference proteome</keyword>
<dbReference type="AlphaFoldDB" id="A0AA37TKD2"/>
<dbReference type="GO" id="GO:0004040">
    <property type="term" value="F:amidase activity"/>
    <property type="evidence" value="ECO:0007669"/>
    <property type="project" value="InterPro"/>
</dbReference>
<gene>
    <name evidence="3" type="ORF">GCM10007894_08660</name>
</gene>
<feature type="signal peptide" evidence="1">
    <location>
        <begin position="1"/>
        <end position="25"/>
    </location>
</feature>
<dbReference type="PANTHER" id="PTHR40572:SF1">
    <property type="entry name" value="PROTEIN BAX"/>
    <property type="match status" value="1"/>
</dbReference>
<dbReference type="InterPro" id="IPR002901">
    <property type="entry name" value="MGlyc_endo_b_GlcNAc-like_dom"/>
</dbReference>
<dbReference type="Pfam" id="PF01832">
    <property type="entry name" value="Glucosaminidase"/>
    <property type="match status" value="1"/>
</dbReference>
<dbReference type="Proteomes" id="UP001157439">
    <property type="component" value="Unassembled WGS sequence"/>
</dbReference>
<proteinExistence type="predicted"/>
<feature type="chain" id="PRO_5041204372" evidence="1">
    <location>
        <begin position="26"/>
        <end position="300"/>
    </location>
</feature>
<evidence type="ECO:0000313" key="4">
    <source>
        <dbReference type="Proteomes" id="UP001157439"/>
    </source>
</evidence>
<comment type="caution">
    <text evidence="3">The sequence shown here is derived from an EMBL/GenBank/DDBJ whole genome shotgun (WGS) entry which is preliminary data.</text>
</comment>
<sequence length="300" mass="33593">MIVNLIKPLKFGLASCLLVAPLSFAGIEVYGDIDKQVPFYSASELAQQLDQHGLKTETVRHMRAVPPVFVGHIPSDLSTLTVEQKTDTFIRIILTNMVQANERIQADRDKLIALHSDHHLQRHESQWVEELAQHYGFGGTPTKEELLKRVDTIPVSLALAQAIDESAWGTSHFAVEGNALFGEHLPPHSKSKKFIQARGADVKLAAFDTVLETCMEYVHNLNTGAAYADLREMRHQARQNNQHISGHELATALVSYSERGNDYVENLQSIINHRNLGELDNTRLIQEQQSVLHIKADEEA</sequence>
<name>A0AA37TKD2_9GAMM</name>
<dbReference type="RefSeq" id="WP_095499979.1">
    <property type="nucleotide sequence ID" value="NZ_BSPO01000002.1"/>
</dbReference>
<protein>
    <submittedName>
        <fullName evidence="3">Glucosaminidase</fullName>
    </submittedName>
</protein>
<dbReference type="PANTHER" id="PTHR40572">
    <property type="entry name" value="PROTEIN BAX"/>
    <property type="match status" value="1"/>
</dbReference>
<accession>A0AA37TKD2</accession>
<keyword evidence="1" id="KW-0732">Signal</keyword>
<dbReference type="InterPro" id="IPR053195">
    <property type="entry name" value="Bax-like"/>
</dbReference>
<evidence type="ECO:0000256" key="1">
    <source>
        <dbReference type="SAM" id="SignalP"/>
    </source>
</evidence>